<dbReference type="Proteomes" id="UP000007306">
    <property type="component" value="Chromosome 3"/>
</dbReference>
<evidence type="ECO:0000313" key="3">
    <source>
        <dbReference type="Proteomes" id="UP000007306"/>
    </source>
</evidence>
<proteinExistence type="predicted"/>
<dbReference type="HOGENOM" id="CLU_175843_0_0_1"/>
<feature type="compositionally biased region" description="Low complexity" evidence="1">
    <location>
        <begin position="40"/>
        <end position="53"/>
    </location>
</feature>
<protein>
    <submittedName>
        <fullName evidence="2">Uncharacterized protein</fullName>
    </submittedName>
</protein>
<evidence type="ECO:0000313" key="2">
    <source>
        <dbReference type="EnsemblPlants" id="ORGLA03G0132400.1"/>
    </source>
</evidence>
<reference evidence="2 3" key="2">
    <citation type="submission" date="2018-04" db="EMBL/GenBank/DDBJ databases">
        <title>OglaRS2 (Oryza glaberrima Reference Sequence Version 2).</title>
        <authorList>
            <person name="Zhang J."/>
            <person name="Kudrna D."/>
            <person name="Lee S."/>
            <person name="Talag J."/>
            <person name="Rajasekar S."/>
            <person name="Wing R.A."/>
        </authorList>
    </citation>
    <scope>NUCLEOTIDE SEQUENCE [LARGE SCALE GENOMIC DNA]</scope>
    <source>
        <strain evidence="2 3">cv. IRGC 96717</strain>
    </source>
</reference>
<dbReference type="AlphaFoldDB" id="I1PAC8"/>
<evidence type="ECO:0000256" key="1">
    <source>
        <dbReference type="SAM" id="MobiDB-lite"/>
    </source>
</evidence>
<feature type="region of interest" description="Disordered" evidence="1">
    <location>
        <begin position="1"/>
        <end position="56"/>
    </location>
</feature>
<accession>I1PAC8</accession>
<dbReference type="Gramene" id="ORGLA03G0132400.1">
    <property type="protein sequence ID" value="ORGLA03G0132400.1"/>
    <property type="gene ID" value="ORGLA03G0132400"/>
</dbReference>
<dbReference type="EnsemblPlants" id="ORGLA03G0132400.1">
    <property type="protein sequence ID" value="ORGLA03G0132400.1"/>
    <property type="gene ID" value="ORGLA03G0132400"/>
</dbReference>
<feature type="compositionally biased region" description="Low complexity" evidence="1">
    <location>
        <begin position="18"/>
        <end position="27"/>
    </location>
</feature>
<reference evidence="2" key="1">
    <citation type="submission" date="2015-06" db="UniProtKB">
        <authorList>
            <consortium name="EnsemblPlants"/>
        </authorList>
    </citation>
    <scope>IDENTIFICATION</scope>
</reference>
<organism evidence="2 3">
    <name type="scientific">Oryza glaberrima</name>
    <name type="common">African rice</name>
    <dbReference type="NCBI Taxonomy" id="4538"/>
    <lineage>
        <taxon>Eukaryota</taxon>
        <taxon>Viridiplantae</taxon>
        <taxon>Streptophyta</taxon>
        <taxon>Embryophyta</taxon>
        <taxon>Tracheophyta</taxon>
        <taxon>Spermatophyta</taxon>
        <taxon>Magnoliopsida</taxon>
        <taxon>Liliopsida</taxon>
        <taxon>Poales</taxon>
        <taxon>Poaceae</taxon>
        <taxon>BOP clade</taxon>
        <taxon>Oryzoideae</taxon>
        <taxon>Oryzeae</taxon>
        <taxon>Oryzinae</taxon>
        <taxon>Oryza</taxon>
    </lineage>
</organism>
<dbReference type="OMA" id="NGPCGVR"/>
<sequence>MTPTSPLPPSSRAAPHLPITTTPAIIPQRRRRRNGPCGVRARASASAPTSPRGRALRSPAVRACASIACVARLRLMPVCLGCVGAAGERGEERKGRGAEVGWFSRFP</sequence>
<name>I1PAC8_ORYGL</name>
<keyword evidence="3" id="KW-1185">Reference proteome</keyword>